<evidence type="ECO:0000313" key="1">
    <source>
        <dbReference type="EMBL" id="KAL2650950.1"/>
    </source>
</evidence>
<organism evidence="1 2">
    <name type="scientific">Riccia fluitans</name>
    <dbReference type="NCBI Taxonomy" id="41844"/>
    <lineage>
        <taxon>Eukaryota</taxon>
        <taxon>Viridiplantae</taxon>
        <taxon>Streptophyta</taxon>
        <taxon>Embryophyta</taxon>
        <taxon>Marchantiophyta</taxon>
        <taxon>Marchantiopsida</taxon>
        <taxon>Marchantiidae</taxon>
        <taxon>Marchantiales</taxon>
        <taxon>Ricciaceae</taxon>
        <taxon>Riccia</taxon>
    </lineage>
</organism>
<name>A0ABD1ZI01_9MARC</name>
<keyword evidence="2" id="KW-1185">Reference proteome</keyword>
<protein>
    <submittedName>
        <fullName evidence="1">Uncharacterized protein</fullName>
    </submittedName>
</protein>
<dbReference type="AlphaFoldDB" id="A0ABD1ZI01"/>
<evidence type="ECO:0000313" key="2">
    <source>
        <dbReference type="Proteomes" id="UP001605036"/>
    </source>
</evidence>
<gene>
    <name evidence="1" type="ORF">R1flu_019078</name>
</gene>
<proteinExistence type="predicted"/>
<accession>A0ABD1ZI01</accession>
<comment type="caution">
    <text evidence="1">The sequence shown here is derived from an EMBL/GenBank/DDBJ whole genome shotgun (WGS) entry which is preliminary data.</text>
</comment>
<reference evidence="1 2" key="1">
    <citation type="submission" date="2024-09" db="EMBL/GenBank/DDBJ databases">
        <title>Chromosome-scale assembly of Riccia fluitans.</title>
        <authorList>
            <person name="Paukszto L."/>
            <person name="Sawicki J."/>
            <person name="Karawczyk K."/>
            <person name="Piernik-Szablinska J."/>
            <person name="Szczecinska M."/>
            <person name="Mazdziarz M."/>
        </authorList>
    </citation>
    <scope>NUCLEOTIDE SEQUENCE [LARGE SCALE GENOMIC DNA]</scope>
    <source>
        <strain evidence="1">Rf_01</strain>
        <tissue evidence="1">Aerial parts of the thallus</tissue>
    </source>
</reference>
<sequence>MFARMRPLLLARHPKTAMTRRSESHASLLKKVLLTRPCPALYPGPCPGDWYHCSLLATPSLIKPTVQKVLPMSLATYVNDKSGPRSQVELFWILAGGSVLRTAPTTTGEPRSAAPSLYCFNPFPPAWERAQRLTGRTRYTKTHQDAVIVQELNIRRVNSARCSPVPTRAGPPVDRIPT</sequence>
<dbReference type="EMBL" id="JBHFFA010000001">
    <property type="protein sequence ID" value="KAL2650950.1"/>
    <property type="molecule type" value="Genomic_DNA"/>
</dbReference>
<dbReference type="Proteomes" id="UP001605036">
    <property type="component" value="Unassembled WGS sequence"/>
</dbReference>